<accession>A0A226DRF7</accession>
<keyword evidence="3" id="KW-1185">Reference proteome</keyword>
<proteinExistence type="predicted"/>
<name>A0A226DRF7_FOLCA</name>
<dbReference type="Proteomes" id="UP000198287">
    <property type="component" value="Unassembled WGS sequence"/>
</dbReference>
<evidence type="ECO:0000313" key="2">
    <source>
        <dbReference type="EMBL" id="OXA47799.1"/>
    </source>
</evidence>
<feature type="region of interest" description="Disordered" evidence="1">
    <location>
        <begin position="248"/>
        <end position="278"/>
    </location>
</feature>
<evidence type="ECO:0000313" key="3">
    <source>
        <dbReference type="Proteomes" id="UP000198287"/>
    </source>
</evidence>
<protein>
    <submittedName>
        <fullName evidence="2">Uncharacterized protein</fullName>
    </submittedName>
</protein>
<sequence length="299" mass="33465">MRSCYSYLRRKPDKPQVQFNMSKMQATSSSLIFVVAFAVSIFSSIQSGSCQQAQFLMFWNVSTCTGAPFASMTTSTEDISLPPITPTIFYRVNGLWKIHFCRNATTCSQIPHILHGTNTTCSPQSSMSEYDTLMQITRFGDANQVEERITFFPGKSFDGASFSVTPSTTFNGTGRLVRSYYFTGPNSWMHKFTQNAEEREECHSPEEDVVQRGYGFTYNVFADRHLGWVQYGCNETTNPISTIIPHVSTRTSTTEDPTTVRTSTTTPTKNSETGGGSRGLPRRCDIFTLLLVVFGAFRV</sequence>
<reference evidence="2 3" key="1">
    <citation type="submission" date="2015-12" db="EMBL/GenBank/DDBJ databases">
        <title>The genome of Folsomia candida.</title>
        <authorList>
            <person name="Faddeeva A."/>
            <person name="Derks M.F."/>
            <person name="Anvar Y."/>
            <person name="Smit S."/>
            <person name="Van Straalen N."/>
            <person name="Roelofs D."/>
        </authorList>
    </citation>
    <scope>NUCLEOTIDE SEQUENCE [LARGE SCALE GENOMIC DNA]</scope>
    <source>
        <strain evidence="2 3">VU population</strain>
        <tissue evidence="2">Whole body</tissue>
    </source>
</reference>
<evidence type="ECO:0000256" key="1">
    <source>
        <dbReference type="SAM" id="MobiDB-lite"/>
    </source>
</evidence>
<dbReference type="AlphaFoldDB" id="A0A226DRF7"/>
<dbReference type="EMBL" id="LNIX01000012">
    <property type="protein sequence ID" value="OXA47799.1"/>
    <property type="molecule type" value="Genomic_DNA"/>
</dbReference>
<comment type="caution">
    <text evidence="2">The sequence shown here is derived from an EMBL/GenBank/DDBJ whole genome shotgun (WGS) entry which is preliminary data.</text>
</comment>
<gene>
    <name evidence="2" type="ORF">Fcan01_17081</name>
</gene>
<organism evidence="2 3">
    <name type="scientific">Folsomia candida</name>
    <name type="common">Springtail</name>
    <dbReference type="NCBI Taxonomy" id="158441"/>
    <lineage>
        <taxon>Eukaryota</taxon>
        <taxon>Metazoa</taxon>
        <taxon>Ecdysozoa</taxon>
        <taxon>Arthropoda</taxon>
        <taxon>Hexapoda</taxon>
        <taxon>Collembola</taxon>
        <taxon>Entomobryomorpha</taxon>
        <taxon>Isotomoidea</taxon>
        <taxon>Isotomidae</taxon>
        <taxon>Proisotominae</taxon>
        <taxon>Folsomia</taxon>
    </lineage>
</organism>
<feature type="compositionally biased region" description="Low complexity" evidence="1">
    <location>
        <begin position="248"/>
        <end position="272"/>
    </location>
</feature>